<comment type="caution">
    <text evidence="1">The sequence shown here is derived from an EMBL/GenBank/DDBJ whole genome shotgun (WGS) entry which is preliminary data.</text>
</comment>
<evidence type="ECO:0000313" key="1">
    <source>
        <dbReference type="EMBL" id="MED4400299.1"/>
    </source>
</evidence>
<proteinExistence type="predicted"/>
<name>A0ABU6NVN7_9BACI</name>
<reference evidence="1 2" key="1">
    <citation type="submission" date="2023-03" db="EMBL/GenBank/DDBJ databases">
        <title>Bacillus Genome Sequencing.</title>
        <authorList>
            <person name="Dunlap C."/>
        </authorList>
    </citation>
    <scope>NUCLEOTIDE SEQUENCE [LARGE SCALE GENOMIC DNA]</scope>
    <source>
        <strain evidence="1 2">NRS-1717</strain>
    </source>
</reference>
<organism evidence="1 2">
    <name type="scientific">Metabacillus fastidiosus</name>
    <dbReference type="NCBI Taxonomy" id="1458"/>
    <lineage>
        <taxon>Bacteria</taxon>
        <taxon>Bacillati</taxon>
        <taxon>Bacillota</taxon>
        <taxon>Bacilli</taxon>
        <taxon>Bacillales</taxon>
        <taxon>Bacillaceae</taxon>
        <taxon>Metabacillus</taxon>
    </lineage>
</organism>
<dbReference type="EMBL" id="JARTFS010000002">
    <property type="protein sequence ID" value="MED4400299.1"/>
    <property type="molecule type" value="Genomic_DNA"/>
</dbReference>
<accession>A0ABU6NVN7</accession>
<dbReference type="RefSeq" id="WP_328014859.1">
    <property type="nucleotide sequence ID" value="NZ_JARTFS010000002.1"/>
</dbReference>
<evidence type="ECO:0000313" key="2">
    <source>
        <dbReference type="Proteomes" id="UP001342826"/>
    </source>
</evidence>
<dbReference type="Proteomes" id="UP001342826">
    <property type="component" value="Unassembled WGS sequence"/>
</dbReference>
<protein>
    <submittedName>
        <fullName evidence="1">Uncharacterized protein</fullName>
    </submittedName>
</protein>
<keyword evidence="2" id="KW-1185">Reference proteome</keyword>
<gene>
    <name evidence="1" type="ORF">P9271_02860</name>
</gene>
<sequence>MDVKDHDLVNYNKRKIESPSVRVSIETLNGKTKSQYTVDSALFKVGINSKYIGGEEKLKSISFNNSRMIYKIQQQLESRMTYSLVNKQFITNKKKDLKVTIKDGYVVTSGTSTAIELVLVSDNK</sequence>